<dbReference type="EMBL" id="JAGMUV010000006">
    <property type="protein sequence ID" value="KAH7152560.1"/>
    <property type="molecule type" value="Genomic_DNA"/>
</dbReference>
<organism evidence="2 3">
    <name type="scientific">Dactylonectria macrodidyma</name>
    <dbReference type="NCBI Taxonomy" id="307937"/>
    <lineage>
        <taxon>Eukaryota</taxon>
        <taxon>Fungi</taxon>
        <taxon>Dikarya</taxon>
        <taxon>Ascomycota</taxon>
        <taxon>Pezizomycotina</taxon>
        <taxon>Sordariomycetes</taxon>
        <taxon>Hypocreomycetidae</taxon>
        <taxon>Hypocreales</taxon>
        <taxon>Nectriaceae</taxon>
        <taxon>Dactylonectria</taxon>
    </lineage>
</organism>
<dbReference type="InterPro" id="IPR023374">
    <property type="entry name" value="AttH-like_dom_sf"/>
</dbReference>
<keyword evidence="3" id="KW-1185">Reference proteome</keyword>
<dbReference type="OrthoDB" id="5344254at2759"/>
<protein>
    <submittedName>
        <fullName evidence="2">Hydroxyneurosporene dehydrogenase</fullName>
    </submittedName>
</protein>
<dbReference type="Proteomes" id="UP000738349">
    <property type="component" value="Unassembled WGS sequence"/>
</dbReference>
<dbReference type="AlphaFoldDB" id="A0A9P9JAL0"/>
<name>A0A9P9JAL0_9HYPO</name>
<reference evidence="2" key="1">
    <citation type="journal article" date="2021" name="Nat. Commun.">
        <title>Genetic determinants of endophytism in the Arabidopsis root mycobiome.</title>
        <authorList>
            <person name="Mesny F."/>
            <person name="Miyauchi S."/>
            <person name="Thiergart T."/>
            <person name="Pickel B."/>
            <person name="Atanasova L."/>
            <person name="Karlsson M."/>
            <person name="Huettel B."/>
            <person name="Barry K.W."/>
            <person name="Haridas S."/>
            <person name="Chen C."/>
            <person name="Bauer D."/>
            <person name="Andreopoulos W."/>
            <person name="Pangilinan J."/>
            <person name="LaButti K."/>
            <person name="Riley R."/>
            <person name="Lipzen A."/>
            <person name="Clum A."/>
            <person name="Drula E."/>
            <person name="Henrissat B."/>
            <person name="Kohler A."/>
            <person name="Grigoriev I.V."/>
            <person name="Martin F.M."/>
            <person name="Hacquard S."/>
        </authorList>
    </citation>
    <scope>NUCLEOTIDE SEQUENCE</scope>
    <source>
        <strain evidence="2">MPI-CAGE-AT-0147</strain>
    </source>
</reference>
<evidence type="ECO:0000259" key="1">
    <source>
        <dbReference type="Pfam" id="PF24137"/>
    </source>
</evidence>
<dbReference type="Pfam" id="PF24137">
    <property type="entry name" value="DA_N"/>
    <property type="match status" value="1"/>
</dbReference>
<sequence>MAPIPFVLGSSPEHYSSLGISPTTIEVREDGLRTTPERRGCWEWWYFDAHLSNGAKLVVVFYTKDLAKPNTGLNPRITIQLDTPDGRSWDVQHVFSPHEFTASKARCDVRLSAGEGKEPYIFRCNDHLKTVEIFAIVEGVEVRVHLTSTTEPWRPQTGYLLYGKEESDYFAWLPSVPHGKVTATYRVPDEEPVTADGHGYHDHNWGNVSLTKVINHWYWGRGAVGPYTFITASIDAERAYGDKKLNLFMLARNGSIVADDSTKVHFSASKVALDAATKRPIADLVCFEYRDGDVRYVLDYQRQKTILRKDLIDTISGIWKFLARLVGFDGRYLRFSGTVNFKKYEKEEVVEEYGSEALWDLMWFGKVFEQVSQLPVSKDN</sequence>
<proteinExistence type="predicted"/>
<evidence type="ECO:0000313" key="3">
    <source>
        <dbReference type="Proteomes" id="UP000738349"/>
    </source>
</evidence>
<accession>A0A9P9JAL0</accession>
<feature type="domain" description="Diels-Alderase N-terminal" evidence="1">
    <location>
        <begin position="37"/>
        <end position="205"/>
    </location>
</feature>
<dbReference type="SUPFAM" id="SSF159245">
    <property type="entry name" value="AttH-like"/>
    <property type="match status" value="1"/>
</dbReference>
<evidence type="ECO:0000313" key="2">
    <source>
        <dbReference type="EMBL" id="KAH7152560.1"/>
    </source>
</evidence>
<gene>
    <name evidence="2" type="ORF">EDB81DRAFT_945585</name>
</gene>
<dbReference type="InterPro" id="IPR056402">
    <property type="entry name" value="DA_N"/>
</dbReference>
<dbReference type="Gene3D" id="2.40.370.10">
    <property type="entry name" value="AttH-like domain"/>
    <property type="match status" value="1"/>
</dbReference>
<comment type="caution">
    <text evidence="2">The sequence shown here is derived from an EMBL/GenBank/DDBJ whole genome shotgun (WGS) entry which is preliminary data.</text>
</comment>